<dbReference type="InterPro" id="IPR050400">
    <property type="entry name" value="Bact_Cytoskel_RodZ"/>
</dbReference>
<reference evidence="3" key="1">
    <citation type="submission" date="2017-09" db="EMBL/GenBank/DDBJ databases">
        <title>Depth-based differentiation of microbial function through sediment-hosted aquifers and enrichment of novel symbionts in the deep terrestrial subsurface.</title>
        <authorList>
            <person name="Probst A.J."/>
            <person name="Ladd B."/>
            <person name="Jarett J.K."/>
            <person name="Geller-Mcgrath D.E."/>
            <person name="Sieber C.M.K."/>
            <person name="Emerson J.B."/>
            <person name="Anantharaman K."/>
            <person name="Thomas B.C."/>
            <person name="Malmstrom R."/>
            <person name="Stieglmeier M."/>
            <person name="Klingl A."/>
            <person name="Woyke T."/>
            <person name="Ryan C.M."/>
            <person name="Banfield J.F."/>
        </authorList>
    </citation>
    <scope>NUCLEOTIDE SEQUENCE [LARGE SCALE GENOMIC DNA]</scope>
</reference>
<dbReference type="InterPro" id="IPR010982">
    <property type="entry name" value="Lambda_DNA-bd_dom_sf"/>
</dbReference>
<evidence type="ECO:0000313" key="3">
    <source>
        <dbReference type="Proteomes" id="UP000228900"/>
    </source>
</evidence>
<evidence type="ECO:0008006" key="4">
    <source>
        <dbReference type="Google" id="ProtNLM"/>
    </source>
</evidence>
<dbReference type="Proteomes" id="UP000228900">
    <property type="component" value="Unassembled WGS sequence"/>
</dbReference>
<gene>
    <name evidence="2" type="ORF">COT98_03305</name>
</gene>
<protein>
    <recommendedName>
        <fullName evidence="4">HTH cro/C1-type domain-containing protein</fullName>
    </recommendedName>
</protein>
<dbReference type="GO" id="GO:0003677">
    <property type="term" value="F:DNA binding"/>
    <property type="evidence" value="ECO:0007669"/>
    <property type="project" value="InterPro"/>
</dbReference>
<dbReference type="Pfam" id="PF13413">
    <property type="entry name" value="HTH_25"/>
    <property type="match status" value="1"/>
</dbReference>
<dbReference type="InterPro" id="IPR013783">
    <property type="entry name" value="Ig-like_fold"/>
</dbReference>
<keyword evidence="1" id="KW-0812">Transmembrane</keyword>
<keyword evidence="1" id="KW-0472">Membrane</keyword>
<dbReference type="AlphaFoldDB" id="A0A2M6WP57"/>
<evidence type="ECO:0000256" key="1">
    <source>
        <dbReference type="SAM" id="Phobius"/>
    </source>
</evidence>
<dbReference type="Gene3D" id="2.60.40.10">
    <property type="entry name" value="Immunoglobulins"/>
    <property type="match status" value="1"/>
</dbReference>
<name>A0A2M6WP57_9BACT</name>
<sequence>MSVFTARPVLSEYKSIGDQLRSTRLQKNWSVVDVSNRLKVKPEYVRALEEEDYGLLPGGIYGKIFLKKYVNLLGLDYKNIVKNFIKERRVYQSGDIDVFSKKVIKRHRLVIFPKVFRNGLIVLAIITFFLYLGIYLKKITAAPNLLIIQPAGNLVQKELSMNIVGETEPESEVSINGQVVLIDKSGGFFQTIILKKGVNMIVVKAKKKYSREQTITRQILVE</sequence>
<organism evidence="2 3">
    <name type="scientific">Candidatus Falkowbacteria bacterium CG10_big_fil_rev_8_21_14_0_10_39_9</name>
    <dbReference type="NCBI Taxonomy" id="1974566"/>
    <lineage>
        <taxon>Bacteria</taxon>
        <taxon>Candidatus Falkowiibacteriota</taxon>
    </lineage>
</organism>
<keyword evidence="1" id="KW-1133">Transmembrane helix</keyword>
<dbReference type="Pfam" id="PF09136">
    <property type="entry name" value="Glucodextran_B"/>
    <property type="match status" value="1"/>
</dbReference>
<dbReference type="Gene3D" id="1.10.260.40">
    <property type="entry name" value="lambda repressor-like DNA-binding domains"/>
    <property type="match status" value="1"/>
</dbReference>
<proteinExistence type="predicted"/>
<dbReference type="PANTHER" id="PTHR34475:SF1">
    <property type="entry name" value="CYTOSKELETON PROTEIN RODZ"/>
    <property type="match status" value="1"/>
</dbReference>
<comment type="caution">
    <text evidence="2">The sequence shown here is derived from an EMBL/GenBank/DDBJ whole genome shotgun (WGS) entry which is preliminary data.</text>
</comment>
<dbReference type="EMBL" id="PFAQ01000045">
    <property type="protein sequence ID" value="PIT94514.1"/>
    <property type="molecule type" value="Genomic_DNA"/>
</dbReference>
<dbReference type="PANTHER" id="PTHR34475">
    <property type="match status" value="1"/>
</dbReference>
<evidence type="ECO:0000313" key="2">
    <source>
        <dbReference type="EMBL" id="PIT94514.1"/>
    </source>
</evidence>
<accession>A0A2M6WP57</accession>
<feature type="transmembrane region" description="Helical" evidence="1">
    <location>
        <begin position="115"/>
        <end position="136"/>
    </location>
</feature>